<evidence type="ECO:0000256" key="1">
    <source>
        <dbReference type="SAM" id="SignalP"/>
    </source>
</evidence>
<organism evidence="2 3">
    <name type="scientific">Asanoa ishikariensis</name>
    <dbReference type="NCBI Taxonomy" id="137265"/>
    <lineage>
        <taxon>Bacteria</taxon>
        <taxon>Bacillati</taxon>
        <taxon>Actinomycetota</taxon>
        <taxon>Actinomycetes</taxon>
        <taxon>Micromonosporales</taxon>
        <taxon>Micromonosporaceae</taxon>
        <taxon>Asanoa</taxon>
    </lineage>
</organism>
<dbReference type="STRING" id="137265.SAMN05421684_5792"/>
<keyword evidence="1" id="KW-0732">Signal</keyword>
<feature type="chain" id="PRO_5038773518" description="PknH-like extracellular domain-containing protein" evidence="1">
    <location>
        <begin position="20"/>
        <end position="235"/>
    </location>
</feature>
<sequence>MRTRPATVFGLALIIAVLAGCGGPAEPTTYTLPSDEELGVQPHKSFDPEAEVRVRKAMFGPGAPVAGLVPYENASGATDDVVSGLCNNRRGNGVYGSEQGQSLLWRSADLTIESFAGVFAAPSAATAVEQVKGKFTCTEYTDDVNPDARMAIPAQDADGWHRDIRRLDPPPLKGVENAVFFCESVKKVNQRCYAALAREDVVSRLTVTALTTERAEQVTRSLLDEAAARLVAATQ</sequence>
<dbReference type="PROSITE" id="PS51257">
    <property type="entry name" value="PROKAR_LIPOPROTEIN"/>
    <property type="match status" value="1"/>
</dbReference>
<dbReference type="Proteomes" id="UP000199632">
    <property type="component" value="Unassembled WGS sequence"/>
</dbReference>
<evidence type="ECO:0008006" key="4">
    <source>
        <dbReference type="Google" id="ProtNLM"/>
    </source>
</evidence>
<accession>A0A1H3THK8</accession>
<reference evidence="3" key="1">
    <citation type="submission" date="2016-10" db="EMBL/GenBank/DDBJ databases">
        <authorList>
            <person name="Varghese N."/>
            <person name="Submissions S."/>
        </authorList>
    </citation>
    <scope>NUCLEOTIDE SEQUENCE [LARGE SCALE GENOMIC DNA]</scope>
    <source>
        <strain evidence="3">DSM 44718</strain>
    </source>
</reference>
<gene>
    <name evidence="2" type="ORF">SAMN05421684_5792</name>
</gene>
<dbReference type="AlphaFoldDB" id="A0A1H3THK8"/>
<keyword evidence="3" id="KW-1185">Reference proteome</keyword>
<dbReference type="RefSeq" id="WP_090799570.1">
    <property type="nucleotide sequence ID" value="NZ_BOND01000001.1"/>
</dbReference>
<name>A0A1H3THK8_9ACTN</name>
<dbReference type="EMBL" id="FNQB01000003">
    <property type="protein sequence ID" value="SDZ49802.1"/>
    <property type="molecule type" value="Genomic_DNA"/>
</dbReference>
<evidence type="ECO:0000313" key="3">
    <source>
        <dbReference type="Proteomes" id="UP000199632"/>
    </source>
</evidence>
<protein>
    <recommendedName>
        <fullName evidence="4">PknH-like extracellular domain-containing protein</fullName>
    </recommendedName>
</protein>
<proteinExistence type="predicted"/>
<evidence type="ECO:0000313" key="2">
    <source>
        <dbReference type="EMBL" id="SDZ49802.1"/>
    </source>
</evidence>
<feature type="signal peptide" evidence="1">
    <location>
        <begin position="1"/>
        <end position="19"/>
    </location>
</feature>